<dbReference type="STRING" id="1697053.AKN87_04165"/>
<dbReference type="Proteomes" id="UP000063953">
    <property type="component" value="Chromosome"/>
</dbReference>
<dbReference type="Gene3D" id="1.25.40.10">
    <property type="entry name" value="Tetratricopeptide repeat domain"/>
    <property type="match status" value="2"/>
</dbReference>
<evidence type="ECO:0008006" key="5">
    <source>
        <dbReference type="Google" id="ProtNLM"/>
    </source>
</evidence>
<protein>
    <recommendedName>
        <fullName evidence="5">Tetratricopeptide repeat protein</fullName>
    </recommendedName>
</protein>
<feature type="compositionally biased region" description="Low complexity" evidence="1">
    <location>
        <begin position="24"/>
        <end position="47"/>
    </location>
</feature>
<organism evidence="3 4">
    <name type="scientific">Thiopseudomonas alkaliphila</name>
    <dbReference type="NCBI Taxonomy" id="1697053"/>
    <lineage>
        <taxon>Bacteria</taxon>
        <taxon>Pseudomonadati</taxon>
        <taxon>Pseudomonadota</taxon>
        <taxon>Gammaproteobacteria</taxon>
        <taxon>Pseudomonadales</taxon>
        <taxon>Pseudomonadaceae</taxon>
        <taxon>Thiopseudomonas</taxon>
    </lineage>
</organism>
<dbReference type="SMART" id="SM00028">
    <property type="entry name" value="TPR"/>
    <property type="match status" value="5"/>
</dbReference>
<dbReference type="InterPro" id="IPR019734">
    <property type="entry name" value="TPR_rpt"/>
</dbReference>
<evidence type="ECO:0000313" key="4">
    <source>
        <dbReference type="Proteomes" id="UP000063953"/>
    </source>
</evidence>
<dbReference type="PROSITE" id="PS51257">
    <property type="entry name" value="PROKAR_LIPOPROTEIN"/>
    <property type="match status" value="1"/>
</dbReference>
<dbReference type="RefSeq" id="WP_053099786.1">
    <property type="nucleotide sequence ID" value="NZ_CP012365.1"/>
</dbReference>
<feature type="region of interest" description="Disordered" evidence="1">
    <location>
        <begin position="24"/>
        <end position="48"/>
    </location>
</feature>
<feature type="chain" id="PRO_5005472186" description="Tetratricopeptide repeat protein" evidence="2">
    <location>
        <begin position="22"/>
        <end position="577"/>
    </location>
</feature>
<keyword evidence="2" id="KW-0732">Signal</keyword>
<reference evidence="3 4" key="1">
    <citation type="journal article" date="2015" name="Genome Announc.">
        <title>Genome Sequences of Oblitimonas alkaliphila gen. nov. sp. nov. (Proposed), a Novel Bacterium of the Pseudomonadaceae Family.</title>
        <authorList>
            <person name="Lauer A.C."/>
            <person name="Nicholson A.C."/>
            <person name="Humrighouse B.W."/>
            <person name="Emery B."/>
            <person name="Drobish A."/>
            <person name="Juieng P."/>
            <person name="Loparev V."/>
            <person name="McQuiston J.R."/>
        </authorList>
    </citation>
    <scope>NUCLEOTIDE SEQUENCE [LARGE SCALE GENOMIC DNA]</scope>
    <source>
        <strain evidence="3 4">E5571</strain>
    </source>
</reference>
<evidence type="ECO:0000313" key="3">
    <source>
        <dbReference type="EMBL" id="AKX58876.1"/>
    </source>
</evidence>
<dbReference type="InterPro" id="IPR011990">
    <property type="entry name" value="TPR-like_helical_dom_sf"/>
</dbReference>
<dbReference type="Pfam" id="PF14559">
    <property type="entry name" value="TPR_19"/>
    <property type="match status" value="2"/>
</dbReference>
<dbReference type="PANTHER" id="PTHR12558:SF13">
    <property type="entry name" value="CELL DIVISION CYCLE PROTEIN 27 HOMOLOG"/>
    <property type="match status" value="1"/>
</dbReference>
<dbReference type="SUPFAM" id="SSF48452">
    <property type="entry name" value="TPR-like"/>
    <property type="match status" value="3"/>
</dbReference>
<sequence length="577" mass="65079">MNRLFTLLPLCLALTACQAVTSTPQSEPSAQTAASTPSTAAPTTPASKSFSQDTLLSLLVAEIAGQREEFDYALQSYSAAAQATKDPAISRRAFFIAEYMNAPEYLLSTAETWSQAAPDDVEAQRAFAIQLASHGQLTRSMTIMEQLLQADAETNFDFLALSASQASDSTLQNLLGTFKQLSRKHPQNLQIIYGYALLLNQADRPERALKVLQRHPAASQHTAPLLLQASLLAQLDRKSEAVPVLKQAAELRPNDIRVRLNYARLLIELERLEEARSEFLDLHNRYPENEDIRLSLGLVNLDLEAWQEAEVYLTQLIDDELLVDAAHFYLGLTYEGMQEYKAALEEHKLVTPSPYFLNAQQRVMELMLQLQPTADTLAYAELQRQRHPDLAVDLYMLQVASLKEHDATEAAWTLINQGLNDYPDDIPLLYSRAMLAESAGDLKQTEQDLKLILRLKPDNAMAMNALGYTLLEQTPRLEEAKTLIEQAHKLNPEEPATQDSLGWLYFKLDRLDEAEHWLRQAYNAYPDPEVAAHLAEVLWQRNKQREARKLLKQALQESPEHPIVLDTLQRLTGKDQR</sequence>
<proteinExistence type="predicted"/>
<evidence type="ECO:0000256" key="1">
    <source>
        <dbReference type="SAM" id="MobiDB-lite"/>
    </source>
</evidence>
<dbReference type="EMBL" id="CP012365">
    <property type="protein sequence ID" value="AKX58876.1"/>
    <property type="molecule type" value="Genomic_DNA"/>
</dbReference>
<accession>A0A0K1XC15</accession>
<feature type="signal peptide" evidence="2">
    <location>
        <begin position="1"/>
        <end position="21"/>
    </location>
</feature>
<name>A0A0K1XC15_9GAMM</name>
<gene>
    <name evidence="3" type="ORF">AKN88_02190</name>
</gene>
<dbReference type="PANTHER" id="PTHR12558">
    <property type="entry name" value="CELL DIVISION CYCLE 16,23,27"/>
    <property type="match status" value="1"/>
</dbReference>
<dbReference type="AlphaFoldDB" id="A0A0K1XC15"/>
<keyword evidence="4" id="KW-1185">Reference proteome</keyword>
<evidence type="ECO:0000256" key="2">
    <source>
        <dbReference type="SAM" id="SignalP"/>
    </source>
</evidence>